<proteinExistence type="predicted"/>
<sequence length="701" mass="80211">MLNCMHLSSSSEKLVKALKGAKCLKTNIGYKSPGDCLLFHPEWGCILQVFNGLPLIDHDFYGDSIFSFRDELRITGVVVDYEEAAKVFASCFKQHASSSSISKEHAASILSCYRDLKITPFKLPSDIKGCIREEKWLRTRLGDYRSPRECILFSPEWESISPIARLPFIEDFDSCHGKNIHEYKAELKSLGVIVEFNEGVKFVASGLSLPQNPGFVSPENALALLECIRVSQEQGYAFPDDSHFMKKVSQEWLKTHAGYLSPKKSLLFDCKFGLYLKRTDGPFIDEDFYGSKINSYKKELSAIGVTIEVEKGCPLIADHLDFYDETSAFVRIYSYLSEFKWKPDTDAAIRIWIPKGERVSPDECVIYDNDGLFGLQLTVLKNYFEQNLLVFFSSAFGVKSHPSVHDYLKRWKVWESSESGLSHDQCCKFWVYVSKHWDKKTEKTLSDALLKVPVNFGSDGILLCNKSDVFIADDLQLKYLFEQSSSESIFVWYPQPSLPYLPRTKLLEIFRKIGVRTISESVQKEELSFANEVELQVTPREKLIGKALFRLILGFLAGPTMEMEAEKRHEAVQCLVNVTVVETNEPITVSYNLPLSSGKVLNVRGSRKIRFDRETSKIFIQKMDRCRENKSIIEFATFFSEAISENVLWDRTDHIEALSELIKLAFVLDFNEEAVDFLMKSKNLQIFKEDEEFLKSVYPSD</sequence>
<dbReference type="AlphaFoldDB" id="A0AAW1WR75"/>
<organism evidence="1 2">
    <name type="scientific">Rubus argutus</name>
    <name type="common">Southern blackberry</name>
    <dbReference type="NCBI Taxonomy" id="59490"/>
    <lineage>
        <taxon>Eukaryota</taxon>
        <taxon>Viridiplantae</taxon>
        <taxon>Streptophyta</taxon>
        <taxon>Embryophyta</taxon>
        <taxon>Tracheophyta</taxon>
        <taxon>Spermatophyta</taxon>
        <taxon>Magnoliopsida</taxon>
        <taxon>eudicotyledons</taxon>
        <taxon>Gunneridae</taxon>
        <taxon>Pentapetalae</taxon>
        <taxon>rosids</taxon>
        <taxon>fabids</taxon>
        <taxon>Rosales</taxon>
        <taxon>Rosaceae</taxon>
        <taxon>Rosoideae</taxon>
        <taxon>Rosoideae incertae sedis</taxon>
        <taxon>Rubus</taxon>
    </lineage>
</organism>
<keyword evidence="2" id="KW-1185">Reference proteome</keyword>
<dbReference type="PANTHER" id="PTHR32387:SF3">
    <property type="entry name" value="ATP_DNA BINDING PROTEIN"/>
    <property type="match status" value="1"/>
</dbReference>
<accession>A0AAW1WR75</accession>
<evidence type="ECO:0000313" key="1">
    <source>
        <dbReference type="EMBL" id="KAK9926575.1"/>
    </source>
</evidence>
<dbReference type="InterPro" id="IPR052957">
    <property type="entry name" value="Auxin_embryo_med"/>
</dbReference>
<name>A0AAW1WR75_RUBAR</name>
<gene>
    <name evidence="1" type="ORF">M0R45_023796</name>
</gene>
<dbReference type="Proteomes" id="UP001457282">
    <property type="component" value="Unassembled WGS sequence"/>
</dbReference>
<comment type="caution">
    <text evidence="1">The sequence shown here is derived from an EMBL/GenBank/DDBJ whole genome shotgun (WGS) entry which is preliminary data.</text>
</comment>
<protein>
    <submittedName>
        <fullName evidence="1">Uncharacterized protein</fullName>
    </submittedName>
</protein>
<evidence type="ECO:0000313" key="2">
    <source>
        <dbReference type="Proteomes" id="UP001457282"/>
    </source>
</evidence>
<dbReference type="PANTHER" id="PTHR32387">
    <property type="entry name" value="WU:FJ29H11"/>
    <property type="match status" value="1"/>
</dbReference>
<reference evidence="1 2" key="1">
    <citation type="journal article" date="2023" name="G3 (Bethesda)">
        <title>A chromosome-length genome assembly and annotation of blackberry (Rubus argutus, cv. 'Hillquist').</title>
        <authorList>
            <person name="Bruna T."/>
            <person name="Aryal R."/>
            <person name="Dudchenko O."/>
            <person name="Sargent D.J."/>
            <person name="Mead D."/>
            <person name="Buti M."/>
            <person name="Cavallini A."/>
            <person name="Hytonen T."/>
            <person name="Andres J."/>
            <person name="Pham M."/>
            <person name="Weisz D."/>
            <person name="Mascagni F."/>
            <person name="Usai G."/>
            <person name="Natali L."/>
            <person name="Bassil N."/>
            <person name="Fernandez G.E."/>
            <person name="Lomsadze A."/>
            <person name="Armour M."/>
            <person name="Olukolu B."/>
            <person name="Poorten T."/>
            <person name="Britton C."/>
            <person name="Davik J."/>
            <person name="Ashrafi H."/>
            <person name="Aiden E.L."/>
            <person name="Borodovsky M."/>
            <person name="Worthington M."/>
        </authorList>
    </citation>
    <scope>NUCLEOTIDE SEQUENCE [LARGE SCALE GENOMIC DNA]</scope>
    <source>
        <strain evidence="1">PI 553951</strain>
    </source>
</reference>
<dbReference type="EMBL" id="JBEDUW010000005">
    <property type="protein sequence ID" value="KAK9926575.1"/>
    <property type="molecule type" value="Genomic_DNA"/>
</dbReference>